<dbReference type="SUPFAM" id="SSF53383">
    <property type="entry name" value="PLP-dependent transferases"/>
    <property type="match status" value="1"/>
</dbReference>
<dbReference type="OrthoDB" id="9774495at2"/>
<reference evidence="10 11" key="1">
    <citation type="submission" date="2013-07" db="EMBL/GenBank/DDBJ databases">
        <title>Completed genome of Sphingomonas sanxanigenens NX02.</title>
        <authorList>
            <person name="Ma T."/>
            <person name="Huang H."/>
            <person name="Wu M."/>
            <person name="Li X."/>
            <person name="Li G."/>
        </authorList>
    </citation>
    <scope>NUCLEOTIDE SEQUENCE [LARGE SCALE GENOMIC DNA]</scope>
    <source>
        <strain evidence="10 11">NX02</strain>
    </source>
</reference>
<evidence type="ECO:0000256" key="8">
    <source>
        <dbReference type="PIRNR" id="PIRNR038940"/>
    </source>
</evidence>
<evidence type="ECO:0000256" key="3">
    <source>
        <dbReference type="ARBA" id="ARBA00011881"/>
    </source>
</evidence>
<name>W0ABW6_9SPHN</name>
<dbReference type="InterPro" id="IPR015422">
    <property type="entry name" value="PyrdxlP-dep_Trfase_small"/>
</dbReference>
<dbReference type="RefSeq" id="WP_025292203.1">
    <property type="nucleotide sequence ID" value="NZ_CP006644.1"/>
</dbReference>
<dbReference type="PIRSF" id="PIRSF038940">
    <property type="entry name" value="Low_specificity_LTA"/>
    <property type="match status" value="1"/>
</dbReference>
<comment type="subunit">
    <text evidence="3">Homotetramer.</text>
</comment>
<dbReference type="Gene3D" id="3.90.1150.10">
    <property type="entry name" value="Aspartate Aminotransferase, domain 1"/>
    <property type="match status" value="1"/>
</dbReference>
<evidence type="ECO:0000313" key="11">
    <source>
        <dbReference type="Proteomes" id="UP000018851"/>
    </source>
</evidence>
<proteinExistence type="inferred from homology"/>
<comment type="function">
    <text evidence="8">Catalyzes the cleavage of L-allo-threonine and L-threonine to glycine and acetaldehyde.</text>
</comment>
<comment type="cofactor">
    <cofactor evidence="1 8">
        <name>pyridoxal 5'-phosphate</name>
        <dbReference type="ChEBI" id="CHEBI:597326"/>
    </cofactor>
</comment>
<accession>W0ABW6</accession>
<dbReference type="eggNOG" id="COG2008">
    <property type="taxonomic scope" value="Bacteria"/>
</dbReference>
<dbReference type="Pfam" id="PF01212">
    <property type="entry name" value="Beta_elim_lyase"/>
    <property type="match status" value="1"/>
</dbReference>
<dbReference type="Gene3D" id="3.40.640.10">
    <property type="entry name" value="Type I PLP-dependent aspartate aminotransferase-like (Major domain)"/>
    <property type="match status" value="1"/>
</dbReference>
<evidence type="ECO:0000259" key="9">
    <source>
        <dbReference type="Pfam" id="PF01212"/>
    </source>
</evidence>
<organism evidence="10 11">
    <name type="scientific">Sphingomonas sanxanigenens DSM 19645 = NX02</name>
    <dbReference type="NCBI Taxonomy" id="1123269"/>
    <lineage>
        <taxon>Bacteria</taxon>
        <taxon>Pseudomonadati</taxon>
        <taxon>Pseudomonadota</taxon>
        <taxon>Alphaproteobacteria</taxon>
        <taxon>Sphingomonadales</taxon>
        <taxon>Sphingomonadaceae</taxon>
        <taxon>Sphingomonas</taxon>
    </lineage>
</organism>
<dbReference type="InterPro" id="IPR015421">
    <property type="entry name" value="PyrdxlP-dep_Trfase_major"/>
</dbReference>
<dbReference type="InterPro" id="IPR026273">
    <property type="entry name" value="Low_specificity_L-TA_bact"/>
</dbReference>
<dbReference type="KEGG" id="ssan:NX02_11330"/>
<keyword evidence="4 8" id="KW-0663">Pyridoxal phosphate</keyword>
<dbReference type="AlphaFoldDB" id="W0ABW6"/>
<comment type="catalytic activity">
    <reaction evidence="6 8">
        <text>L-threonine = acetaldehyde + glycine</text>
        <dbReference type="Rhea" id="RHEA:19625"/>
        <dbReference type="ChEBI" id="CHEBI:15343"/>
        <dbReference type="ChEBI" id="CHEBI:57305"/>
        <dbReference type="ChEBI" id="CHEBI:57926"/>
        <dbReference type="EC" id="4.1.2.48"/>
    </reaction>
</comment>
<sequence length="360" mass="37959">MTDRPQQFASDNYAGICPEAWAALARANQGSQPAYGEDIWTTRAADGLRSLFGADCEVFFVFNGTAANSLALASLCQSYHSVICAAAAHVETDECGAPEFFSNGSKLLVAPAPDGKLTPQAIRDLATSRSDIHFPKPRVVTITQPTETGLVYSIEEIRAIATVCRSLGLKLHMDGARFAHACAALGCEPADITWRAGVDVLCFGGTKNGMGVGEAVIYFDTALAEDFAYRCKQAGQLASKMRFLSAPWIGMLESGAWLRNALHANACAQKLAAAVAATEGLDLIFAVEANAVFIAAPDAVLDGLRARGWRFYTFIGGGARFMFAWDADPAVIDALTGDLQDLAAGQNLPAPAAKLAAVSG</sequence>
<dbReference type="PANTHER" id="PTHR48097">
    <property type="entry name" value="L-THREONINE ALDOLASE-RELATED"/>
    <property type="match status" value="1"/>
</dbReference>
<dbReference type="FunFam" id="3.40.640.10:FF:000087">
    <property type="entry name" value="L-threonine aldolase"/>
    <property type="match status" value="1"/>
</dbReference>
<dbReference type="InterPro" id="IPR015424">
    <property type="entry name" value="PyrdxlP-dep_Trfase"/>
</dbReference>
<evidence type="ECO:0000256" key="2">
    <source>
        <dbReference type="ARBA" id="ARBA00006966"/>
    </source>
</evidence>
<dbReference type="PANTHER" id="PTHR48097:SF5">
    <property type="entry name" value="LOW SPECIFICITY L-THREONINE ALDOLASE"/>
    <property type="match status" value="1"/>
</dbReference>
<evidence type="ECO:0000256" key="4">
    <source>
        <dbReference type="ARBA" id="ARBA00022898"/>
    </source>
</evidence>
<dbReference type="EC" id="4.1.2.48" evidence="8"/>
<dbReference type="HOGENOM" id="CLU_049619_0_0_5"/>
<gene>
    <name evidence="10" type="ORF">NX02_11330</name>
</gene>
<evidence type="ECO:0000313" key="10">
    <source>
        <dbReference type="EMBL" id="AHE53977.1"/>
    </source>
</evidence>
<evidence type="ECO:0000256" key="7">
    <source>
        <dbReference type="ARBA" id="ARBA00050939"/>
    </source>
</evidence>
<keyword evidence="5 8" id="KW-0456">Lyase</keyword>
<evidence type="ECO:0000256" key="1">
    <source>
        <dbReference type="ARBA" id="ARBA00001933"/>
    </source>
</evidence>
<comment type="catalytic activity">
    <reaction evidence="7 8">
        <text>L-allo-threonine = acetaldehyde + glycine</text>
        <dbReference type="Rhea" id="RHEA:26209"/>
        <dbReference type="ChEBI" id="CHEBI:15343"/>
        <dbReference type="ChEBI" id="CHEBI:57305"/>
        <dbReference type="ChEBI" id="CHEBI:58585"/>
        <dbReference type="EC" id="4.1.2.48"/>
    </reaction>
</comment>
<dbReference type="GO" id="GO:0008732">
    <property type="term" value="F:L-allo-threonine aldolase activity"/>
    <property type="evidence" value="ECO:0007669"/>
    <property type="project" value="RHEA"/>
</dbReference>
<dbReference type="InterPro" id="IPR001597">
    <property type="entry name" value="ArAA_b-elim_lyase/Thr_aldolase"/>
</dbReference>
<dbReference type="STRING" id="1123269.NX02_11330"/>
<evidence type="ECO:0000256" key="5">
    <source>
        <dbReference type="ARBA" id="ARBA00023239"/>
    </source>
</evidence>
<dbReference type="CDD" id="cd06502">
    <property type="entry name" value="TA_like"/>
    <property type="match status" value="1"/>
</dbReference>
<protein>
    <recommendedName>
        <fullName evidence="8">L-threonine aldolase</fullName>
        <ecNumber evidence="8">4.1.2.48</ecNumber>
    </recommendedName>
</protein>
<dbReference type="Proteomes" id="UP000018851">
    <property type="component" value="Chromosome"/>
</dbReference>
<comment type="similarity">
    <text evidence="2 8">Belongs to the threonine aldolase family.</text>
</comment>
<dbReference type="EMBL" id="CP006644">
    <property type="protein sequence ID" value="AHE53977.1"/>
    <property type="molecule type" value="Genomic_DNA"/>
</dbReference>
<evidence type="ECO:0000256" key="6">
    <source>
        <dbReference type="ARBA" id="ARBA00050410"/>
    </source>
</evidence>
<dbReference type="PATRIC" id="fig|1123269.5.peg.2202"/>
<keyword evidence="11" id="KW-1185">Reference proteome</keyword>
<dbReference type="GO" id="GO:0006567">
    <property type="term" value="P:L-threonine catabolic process"/>
    <property type="evidence" value="ECO:0007669"/>
    <property type="project" value="UniProtKB-UniRule"/>
</dbReference>
<feature type="domain" description="Aromatic amino acid beta-eliminating lyase/threonine aldolase" evidence="9">
    <location>
        <begin position="7"/>
        <end position="293"/>
    </location>
</feature>